<dbReference type="Gene3D" id="3.30.1330.30">
    <property type="match status" value="1"/>
</dbReference>
<dbReference type="InterPro" id="IPR029064">
    <property type="entry name" value="Ribosomal_eL30-like_sf"/>
</dbReference>
<dbReference type="InterPro" id="IPR029028">
    <property type="entry name" value="Alpha/beta_knot_MTases"/>
</dbReference>
<dbReference type="InterPro" id="IPR013123">
    <property type="entry name" value="SpoU_subst-bd"/>
</dbReference>
<keyword evidence="2 5" id="KW-0489">Methyltransferase</keyword>
<comment type="caution">
    <text evidence="5">The sequence shown here is derived from an EMBL/GenBank/DDBJ whole genome shotgun (WGS) entry which is preliminary data.</text>
</comment>
<evidence type="ECO:0000256" key="3">
    <source>
        <dbReference type="ARBA" id="ARBA00022679"/>
    </source>
</evidence>
<dbReference type="EMBL" id="PYYB01000002">
    <property type="protein sequence ID" value="PTL56677.1"/>
    <property type="molecule type" value="Genomic_DNA"/>
</dbReference>
<protein>
    <submittedName>
        <fullName evidence="5">23S rRNA (Guanosine(2251)-2'-O)-methyltransferase RlmB</fullName>
    </submittedName>
</protein>
<feature type="domain" description="RNA 2-O ribose methyltransferase substrate binding" evidence="4">
    <location>
        <begin position="1"/>
        <end position="70"/>
    </location>
</feature>
<organism evidence="5 6">
    <name type="scientific">Paraconexibacter algicola</name>
    <dbReference type="NCBI Taxonomy" id="2133960"/>
    <lineage>
        <taxon>Bacteria</taxon>
        <taxon>Bacillati</taxon>
        <taxon>Actinomycetota</taxon>
        <taxon>Thermoleophilia</taxon>
        <taxon>Solirubrobacterales</taxon>
        <taxon>Paraconexibacteraceae</taxon>
        <taxon>Paraconexibacter</taxon>
    </lineage>
</organism>
<sequence>MLYGRNAVHEALRARRRPVHQIWATQSTLRSEGWLQSRTVDVVDADELTRLAGTDAHQGVCARADGYPYADAAGFLAAEAPLIVALDEVQDVQNLGAIARTAECAGATGLVIPERRSAEVTPAAAKASAGAVEHLPVARVRNLADFLADAKAAGCWIYGAAGTAEAVPWTTPDYAGGIVLVMGAEGTGLRPRVADSCDALVALPLAGRISSLNVSAAAAALLYEIVRGRTTSA</sequence>
<dbReference type="Proteomes" id="UP000240739">
    <property type="component" value="Unassembled WGS sequence"/>
</dbReference>
<dbReference type="Gene3D" id="3.40.1280.10">
    <property type="match status" value="1"/>
</dbReference>
<dbReference type="Pfam" id="PF00588">
    <property type="entry name" value="SpoU_methylase"/>
    <property type="match status" value="1"/>
</dbReference>
<gene>
    <name evidence="5" type="ORF">C7Y72_16205</name>
</gene>
<keyword evidence="3 5" id="KW-0808">Transferase</keyword>
<dbReference type="OrthoDB" id="9785673at2"/>
<evidence type="ECO:0000259" key="4">
    <source>
        <dbReference type="SMART" id="SM00967"/>
    </source>
</evidence>
<dbReference type="SMART" id="SM00967">
    <property type="entry name" value="SpoU_sub_bind"/>
    <property type="match status" value="1"/>
</dbReference>
<dbReference type="InterPro" id="IPR004441">
    <property type="entry name" value="rRNA_MeTrfase_TrmH"/>
</dbReference>
<reference evidence="5 6" key="1">
    <citation type="submission" date="2018-03" db="EMBL/GenBank/DDBJ databases">
        <title>Aquarubrobacter algicola gen. nov., sp. nov., a novel actinobacterium isolated from shallow eutrophic lake during the end of cyanobacterial harmful algal blooms.</title>
        <authorList>
            <person name="Chun S.J."/>
        </authorList>
    </citation>
    <scope>NUCLEOTIDE SEQUENCE [LARGE SCALE GENOMIC DNA]</scope>
    <source>
        <strain evidence="5 6">Seoho-28</strain>
    </source>
</reference>
<evidence type="ECO:0000313" key="5">
    <source>
        <dbReference type="EMBL" id="PTL56677.1"/>
    </source>
</evidence>
<dbReference type="GO" id="GO:0006396">
    <property type="term" value="P:RNA processing"/>
    <property type="evidence" value="ECO:0007669"/>
    <property type="project" value="InterPro"/>
</dbReference>
<dbReference type="RefSeq" id="WP_107570396.1">
    <property type="nucleotide sequence ID" value="NZ_PYYB01000002.1"/>
</dbReference>
<dbReference type="SUPFAM" id="SSF55315">
    <property type="entry name" value="L30e-like"/>
    <property type="match status" value="1"/>
</dbReference>
<dbReference type="GO" id="GO:0032259">
    <property type="term" value="P:methylation"/>
    <property type="evidence" value="ECO:0007669"/>
    <property type="project" value="UniProtKB-KW"/>
</dbReference>
<comment type="similarity">
    <text evidence="1">Belongs to the class IV-like SAM-binding methyltransferase superfamily. RNA methyltransferase TrmH family.</text>
</comment>
<dbReference type="InterPro" id="IPR029026">
    <property type="entry name" value="tRNA_m1G_MTases_N"/>
</dbReference>
<dbReference type="InterPro" id="IPR001537">
    <property type="entry name" value="SpoU_MeTrfase"/>
</dbReference>
<dbReference type="GO" id="GO:0003723">
    <property type="term" value="F:RNA binding"/>
    <property type="evidence" value="ECO:0007669"/>
    <property type="project" value="InterPro"/>
</dbReference>
<dbReference type="Pfam" id="PF08032">
    <property type="entry name" value="SpoU_sub_bind"/>
    <property type="match status" value="1"/>
</dbReference>
<dbReference type="PANTHER" id="PTHR46429">
    <property type="entry name" value="23S RRNA (GUANOSINE-2'-O-)-METHYLTRANSFERASE RLMB"/>
    <property type="match status" value="1"/>
</dbReference>
<dbReference type="GO" id="GO:0005829">
    <property type="term" value="C:cytosol"/>
    <property type="evidence" value="ECO:0007669"/>
    <property type="project" value="TreeGrafter"/>
</dbReference>
<proteinExistence type="inferred from homology"/>
<dbReference type="SUPFAM" id="SSF75217">
    <property type="entry name" value="alpha/beta knot"/>
    <property type="match status" value="1"/>
</dbReference>
<dbReference type="GO" id="GO:0008173">
    <property type="term" value="F:RNA methyltransferase activity"/>
    <property type="evidence" value="ECO:0007669"/>
    <property type="project" value="InterPro"/>
</dbReference>
<keyword evidence="6" id="KW-1185">Reference proteome</keyword>
<evidence type="ECO:0000256" key="2">
    <source>
        <dbReference type="ARBA" id="ARBA00022603"/>
    </source>
</evidence>
<dbReference type="AlphaFoldDB" id="A0A2T4UFV9"/>
<dbReference type="PANTHER" id="PTHR46429:SF1">
    <property type="entry name" value="23S RRNA (GUANOSINE-2'-O-)-METHYLTRANSFERASE RLMB"/>
    <property type="match status" value="1"/>
</dbReference>
<name>A0A2T4UFV9_9ACTN</name>
<dbReference type="CDD" id="cd18103">
    <property type="entry name" value="SpoU-like_RlmB"/>
    <property type="match status" value="1"/>
</dbReference>
<dbReference type="NCBIfam" id="TIGR00186">
    <property type="entry name" value="rRNA_methyl_3"/>
    <property type="match status" value="1"/>
</dbReference>
<accession>A0A2T4UFV9</accession>
<evidence type="ECO:0000313" key="6">
    <source>
        <dbReference type="Proteomes" id="UP000240739"/>
    </source>
</evidence>
<evidence type="ECO:0000256" key="1">
    <source>
        <dbReference type="ARBA" id="ARBA00007228"/>
    </source>
</evidence>